<sequence>MKLNRIKNLMIVGLLTLMVGCADLGVENLNNPETERALASSEDLVGLANGLYRDFYEYNHYFGAQMALAVGADAATASWGNAGMQLMGTEPRPAWDNSPNFSYAYVTEEQFEFMYSINSSATDVLNALASGIEFDNPEMIEAFSKFNQALSIGYIGLMFDQGYIVDENTPDEEIANPTLRPYGELIDHAVAKLNEVIAISEANTFALNSSMMQSPATLDNVLLEKLAHSYAARFLANAPRNLAETQAVDWSAVRTHAQNGIDSDFIITGDSNFLWYNYGGYYLINPGWARVDHYVINMMAPTIPPHNPDGTDYPEPDPADVVDERLLSDFEYLPSNNFRAERGLYFYSNYRHSRTDYYVGSWSGDLREVTTSEMDMYVAESHYHDGNYALAKTVIDNSERISRGNMDAVLATEAAVWQAIHHERLVEQWNTGVGLEFFQMRKYDLLQEGTLLHFPIPASTLEVLGMTKPFYTFGGVDNASEPGTSSGGWR</sequence>
<evidence type="ECO:0008006" key="3">
    <source>
        <dbReference type="Google" id="ProtNLM"/>
    </source>
</evidence>
<dbReference type="SUPFAM" id="SSF48452">
    <property type="entry name" value="TPR-like"/>
    <property type="match status" value="1"/>
</dbReference>
<dbReference type="RefSeq" id="WP_390301751.1">
    <property type="nucleotide sequence ID" value="NZ_JBHULI010000024.1"/>
</dbReference>
<evidence type="ECO:0000313" key="2">
    <source>
        <dbReference type="Proteomes" id="UP001597460"/>
    </source>
</evidence>
<keyword evidence="2" id="KW-1185">Reference proteome</keyword>
<dbReference type="InterPro" id="IPR011990">
    <property type="entry name" value="TPR-like_helical_dom_sf"/>
</dbReference>
<comment type="caution">
    <text evidence="1">The sequence shown here is derived from an EMBL/GenBank/DDBJ whole genome shotgun (WGS) entry which is preliminary data.</text>
</comment>
<dbReference type="EMBL" id="JBHULI010000024">
    <property type="protein sequence ID" value="MFD2532753.1"/>
    <property type="molecule type" value="Genomic_DNA"/>
</dbReference>
<dbReference type="Proteomes" id="UP001597460">
    <property type="component" value="Unassembled WGS sequence"/>
</dbReference>
<name>A0ABW5JMP6_9BACT</name>
<protein>
    <recommendedName>
        <fullName evidence="3">SusD family protein</fullName>
    </recommendedName>
</protein>
<reference evidence="2" key="1">
    <citation type="journal article" date="2019" name="Int. J. Syst. Evol. Microbiol.">
        <title>The Global Catalogue of Microorganisms (GCM) 10K type strain sequencing project: providing services to taxonomists for standard genome sequencing and annotation.</title>
        <authorList>
            <consortium name="The Broad Institute Genomics Platform"/>
            <consortium name="The Broad Institute Genome Sequencing Center for Infectious Disease"/>
            <person name="Wu L."/>
            <person name="Ma J."/>
        </authorList>
    </citation>
    <scope>NUCLEOTIDE SEQUENCE [LARGE SCALE GENOMIC DNA]</scope>
    <source>
        <strain evidence="2">KCTC 52042</strain>
    </source>
</reference>
<accession>A0ABW5JMP6</accession>
<dbReference type="Gene3D" id="1.25.40.390">
    <property type="match status" value="1"/>
</dbReference>
<organism evidence="1 2">
    <name type="scientific">Gracilimonas halophila</name>
    <dbReference type="NCBI Taxonomy" id="1834464"/>
    <lineage>
        <taxon>Bacteria</taxon>
        <taxon>Pseudomonadati</taxon>
        <taxon>Balneolota</taxon>
        <taxon>Balneolia</taxon>
        <taxon>Balneolales</taxon>
        <taxon>Balneolaceae</taxon>
        <taxon>Gracilimonas</taxon>
    </lineage>
</organism>
<gene>
    <name evidence="1" type="ORF">ACFSVN_09880</name>
</gene>
<evidence type="ECO:0000313" key="1">
    <source>
        <dbReference type="EMBL" id="MFD2532753.1"/>
    </source>
</evidence>
<dbReference type="PROSITE" id="PS51257">
    <property type="entry name" value="PROKAR_LIPOPROTEIN"/>
    <property type="match status" value="1"/>
</dbReference>
<proteinExistence type="predicted"/>